<name>A0A1G9WID6_9SPHI</name>
<dbReference type="EMBL" id="FNGY01000005">
    <property type="protein sequence ID" value="SDM83941.1"/>
    <property type="molecule type" value="Genomic_DNA"/>
</dbReference>
<evidence type="ECO:0000256" key="1">
    <source>
        <dbReference type="SAM" id="Phobius"/>
    </source>
</evidence>
<keyword evidence="4" id="KW-1185">Reference proteome</keyword>
<dbReference type="Proteomes" id="UP000183200">
    <property type="component" value="Unassembled WGS sequence"/>
</dbReference>
<keyword evidence="3" id="KW-0808">Transferase</keyword>
<dbReference type="GO" id="GO:0016758">
    <property type="term" value="F:hexosyltransferase activity"/>
    <property type="evidence" value="ECO:0007669"/>
    <property type="project" value="UniProtKB-ARBA"/>
</dbReference>
<proteinExistence type="predicted"/>
<reference evidence="4" key="1">
    <citation type="submission" date="2016-10" db="EMBL/GenBank/DDBJ databases">
        <authorList>
            <person name="Varghese N."/>
            <person name="Submissions S."/>
        </authorList>
    </citation>
    <scope>NUCLEOTIDE SEQUENCE [LARGE SCALE GENOMIC DNA]</scope>
    <source>
        <strain evidence="4">DSM 19110</strain>
    </source>
</reference>
<dbReference type="SUPFAM" id="SSF53448">
    <property type="entry name" value="Nucleotide-diphospho-sugar transferases"/>
    <property type="match status" value="1"/>
</dbReference>
<dbReference type="PANTHER" id="PTHR22916:SF3">
    <property type="entry name" value="UDP-GLCNAC:BETAGAL BETA-1,3-N-ACETYLGLUCOSAMINYLTRANSFERASE-LIKE PROTEIN 1"/>
    <property type="match status" value="1"/>
</dbReference>
<evidence type="ECO:0000313" key="4">
    <source>
        <dbReference type="Proteomes" id="UP000183200"/>
    </source>
</evidence>
<accession>A0A1G9WID6</accession>
<evidence type="ECO:0000313" key="3">
    <source>
        <dbReference type="EMBL" id="SDM83941.1"/>
    </source>
</evidence>
<dbReference type="InterPro" id="IPR029044">
    <property type="entry name" value="Nucleotide-diphossugar_trans"/>
</dbReference>
<evidence type="ECO:0000259" key="2">
    <source>
        <dbReference type="Pfam" id="PF00535"/>
    </source>
</evidence>
<keyword evidence="1" id="KW-0812">Transmembrane</keyword>
<dbReference type="Pfam" id="PF00535">
    <property type="entry name" value="Glycos_transf_2"/>
    <property type="match status" value="1"/>
</dbReference>
<dbReference type="PANTHER" id="PTHR22916">
    <property type="entry name" value="GLYCOSYLTRANSFERASE"/>
    <property type="match status" value="1"/>
</dbReference>
<dbReference type="Gene3D" id="3.90.550.10">
    <property type="entry name" value="Spore Coat Polysaccharide Biosynthesis Protein SpsA, Chain A"/>
    <property type="match status" value="1"/>
</dbReference>
<feature type="domain" description="Glycosyltransferase 2-like" evidence="2">
    <location>
        <begin position="3"/>
        <end position="115"/>
    </location>
</feature>
<sequence>MVTVVFTSYNHQEYLKQALDSIVNQTYPNLEIIVVDDNSSDGSQQILRTYADNPRVSLHLLEKNTGSYVKASNYGAKFAKGEYLLFAQCDDHADPQQITKLVSSLSSDNSVGVAFSKSTLIDKDGLVYDDDFRGRELKFKKRCAVDTVITGDEMRRFLSYSCVIPNLSAAIIKKELYLKVGKLSEDYLVAADWAFWLALAEETNFYYLTTALNNFRQHETTIRSKIKIERQIVEIYSLFYAHILKYHLPFSKSIRLRCGAGLVWFSFMIENFGAGIKSFPAVLKQTFRLELLNLIFLGAGAVIFTADYFGRKIIK</sequence>
<gene>
    <name evidence="3" type="ORF">SAMN05421820_105175</name>
</gene>
<dbReference type="InterPro" id="IPR001173">
    <property type="entry name" value="Glyco_trans_2-like"/>
</dbReference>
<protein>
    <submittedName>
        <fullName evidence="3">Glycosyltransferase involved in cell wall bisynthesis</fullName>
    </submittedName>
</protein>
<dbReference type="AlphaFoldDB" id="A0A1G9WID6"/>
<feature type="transmembrane region" description="Helical" evidence="1">
    <location>
        <begin position="291"/>
        <end position="310"/>
    </location>
</feature>
<keyword evidence="1" id="KW-1133">Transmembrane helix</keyword>
<keyword evidence="1" id="KW-0472">Membrane</keyword>
<organism evidence="3 4">
    <name type="scientific">Pedobacter steynii</name>
    <dbReference type="NCBI Taxonomy" id="430522"/>
    <lineage>
        <taxon>Bacteria</taxon>
        <taxon>Pseudomonadati</taxon>
        <taxon>Bacteroidota</taxon>
        <taxon>Sphingobacteriia</taxon>
        <taxon>Sphingobacteriales</taxon>
        <taxon>Sphingobacteriaceae</taxon>
        <taxon>Pedobacter</taxon>
    </lineage>
</organism>